<feature type="compositionally biased region" description="Low complexity" evidence="1">
    <location>
        <begin position="459"/>
        <end position="471"/>
    </location>
</feature>
<feature type="region of interest" description="Disordered" evidence="1">
    <location>
        <begin position="1049"/>
        <end position="1074"/>
    </location>
</feature>
<dbReference type="Proteomes" id="UP001500393">
    <property type="component" value="Unassembled WGS sequence"/>
</dbReference>
<feature type="compositionally biased region" description="Polar residues" evidence="1">
    <location>
        <begin position="2073"/>
        <end position="2097"/>
    </location>
</feature>
<name>A0ABN2D8J1_9ACTN</name>
<feature type="region of interest" description="Disordered" evidence="1">
    <location>
        <begin position="2073"/>
        <end position="2123"/>
    </location>
</feature>
<evidence type="ECO:0000313" key="3">
    <source>
        <dbReference type="Proteomes" id="UP001500393"/>
    </source>
</evidence>
<feature type="region of interest" description="Disordered" evidence="1">
    <location>
        <begin position="1469"/>
        <end position="1506"/>
    </location>
</feature>
<reference evidence="2 3" key="1">
    <citation type="journal article" date="2019" name="Int. J. Syst. Evol. Microbiol.">
        <title>The Global Catalogue of Microorganisms (GCM) 10K type strain sequencing project: providing services to taxonomists for standard genome sequencing and annotation.</title>
        <authorList>
            <consortium name="The Broad Institute Genomics Platform"/>
            <consortium name="The Broad Institute Genome Sequencing Center for Infectious Disease"/>
            <person name="Wu L."/>
            <person name="Ma J."/>
        </authorList>
    </citation>
    <scope>NUCLEOTIDE SEQUENCE [LARGE SCALE GENOMIC DNA]</scope>
    <source>
        <strain evidence="2 3">JCM 14969</strain>
    </source>
</reference>
<feature type="compositionally biased region" description="Basic and acidic residues" evidence="1">
    <location>
        <begin position="480"/>
        <end position="492"/>
    </location>
</feature>
<feature type="region of interest" description="Disordered" evidence="1">
    <location>
        <begin position="2347"/>
        <end position="2382"/>
    </location>
</feature>
<sequence length="2382" mass="253836">MSTPAQAGPAELRARAALGVALGVVAPGAIALEDGRVRLTTSSDVLSREAMQRLDERLAVRAAEQLSDERLLAEAVAFLGAEIDHARGGSSPVDGATVALDNFLDVPNLPAETRAEAQTMLRNVLEGNRLTTDVAAQRLAAARVADRARELPPLVADTAQAAADIRREAQVVSHLAAPEQPTTVRRATRHRVGNKHRRTEANRRVDTPAVAGLGPDGRTPPGAHAADIRLSDDEVLAGLLEVQPSDLPGGLTDPMRLIDRPRVGVISTPHGPQHVRLDSGEPPSGLVATMSLRAGSQADPHVLRIDRELDPSQLRRVWTNQASGLVHQLNARAITPSGPIERFRSAFGGFPGRRDATAQYDEFRMLTRNWREAQLQADPASSARIEQDLQSVAATIQRKGQPVPALPWSEEARHVVAPDRTASAVPAVNTTAHLRQQVLGEITGLEKAATDQETRAAARRTSATEAVAASTKSVEEAETEEARKDSAAPERGRKLRVAATKSLATAERHTAIAAACEHAAGQAKEAGQAYQTLLAKLDAVEAAGEQPGPEVAALAQAAAEKVEAYQAGVAATLPSKDIQHTVVTRGRLPHLTALCRDLNEDLAADKNPYRFTPEVLHRRLRAETRRILSPDGVVVTVGNNPDADVTELTQYKINLRPGELREVLDSPISFDEGQFGQLDQGGFNLSTSATDTINHSGGGSLKTLTAGFPDSSALKATAEVVSPGLEFAVGHSHAVSSTATEYGLGGAVEVLNGEIMHFRSETPSWAWQKRTSALDPWSDTTVVATGDPEDAAHLDVGYGHTYTVPPPADQIDIFQAGLEGELDNRMPEGVVSRMDGLGELAREGAAGLNARLGGLDRVGYDQLRGLLTEDAPARLDEAARPGGIGRLITNGGRPIAYAQYETFLVPKSARLLSDSSPDHKIERLRVGFSGASGGQSFGSSSSAAATLGYPGTALSDLGSSTIDFGPSVKGGRNVSREDSLNTSDVAIHPSVQRTEESVGMEFERVDRLTFHRLDRDESFSVDGGGKLVLRAPANDLFRFGAPVPKDTLRLDADGRPQQGLDGRTLLRGDPEPTTENLKLPVWQGNGKGQLRGAGPALVQQFKGADPAFQTFVRQLSDEEMVPPLDANFRPVLAGLAGKDPALVASQLQNLERVGQQLARHRLETGLDAGAQGGIAFALTKHHTGRSPELRSYRVEITQHHDQARLLGLNKSQTATNLHIGSNTTVRSRGRSKGLPWSAKFGFSNKPDAGQAGGVPEIGPSYGRSSLGRYLGWATGSTVNGVSLTESTAPLAEFEVPHTITIREIHAGGDSEPLVEEHGSARISIDSELCDRGEPQQMAIAGKVPPGLLQTATWQHVDVGNALNRLTAELPAAARADSAALHHLTAFMNVRNLSSHPEMMTSEYKTQFAISPAASGPAQTVAQRGLAPRQASVGLTTRVENLRYVGSGHPVIGDINLTLGSSSFTSGTSTGNNAGIGGGSGETETSGDGWNASAGVSRSGSRSSSATQTAISGVERLNIKDGQHYQFVGDLVLEAEIKAAGLAVQTLTPPHPGQGSKKVELDTGAIMLTLPERDALQLYGRKKLDLPLAKVADAYQRLQDGTLSLDRRTAVTMIRRYQVEKAGSTDGLAPTHTDEMLADKLRSVVKVPTPAGAPQEFDELAAKAEELAGERVAVRLPDHYRTTMGAALIDRDSYKDTSNNETDMLREVQAAIGERVPDALNDPAVTAALRSDLAGLRQRGHMDDILDPAGFTLDYPFGAGGPGVPAPRNLQVRVRIVYDGPPTTDGAPDDPAAGKTENAFTIHQGYDYTEEGRSRTSTIGYGGNVGGGMTDGGVGSASLSTELSTSTTATSVEQNTRMSRALWLKTKRVERDFHLVIDVQETPGLGAETKGRLAQTVDKLRNPEKQEPPHRRVASGKMTLLVPASDINPPPIADLPQDHRSVPLPSYYFLRGIELHDADGQRPAEARTAQDLDEDDELIKSACGGLQSRGMLTQAGVTMHKGAIRKQFSAATRRVAFERAGDGAGPWTTPLPVPGHGSRAVSTRLRAELSGLRLISDPENDDKVQMGDINRQQGITQTTNKSTRKLPTSQTVGASDATTDLKASVSTGEQVTEKDSDTTGNRNETSMMASAPVVTVEMRVDFHLDMRRLKFDRNNQPTVDKESTVEKAASGVATLTMFRHEYDEMRARMEAGLAPLGNWDPERIAAATKKRVPERRVSAHEVVRNEAGQDEFHPYRPMVEALAQARKERVAVVLTMHQQDGSKQTYTALPNGTMTGNTPANGRGDTNAGYAAAFATLHPQLALLAEGRVDLRKLYDAGGDNGRFTGTVVKALQKNGIPAAALTELDHSLSAGRATTARTSPDGAKTTSTRQTKSKHGSGLVVP</sequence>
<dbReference type="EMBL" id="BAAAOS010000018">
    <property type="protein sequence ID" value="GAA1572241.1"/>
    <property type="molecule type" value="Genomic_DNA"/>
</dbReference>
<gene>
    <name evidence="2" type="ORF">GCM10009789_27250</name>
</gene>
<evidence type="ECO:0000256" key="1">
    <source>
        <dbReference type="SAM" id="MobiDB-lite"/>
    </source>
</evidence>
<protein>
    <submittedName>
        <fullName evidence="2">Uncharacterized protein</fullName>
    </submittedName>
</protein>
<comment type="caution">
    <text evidence="2">The sequence shown here is derived from an EMBL/GenBank/DDBJ whole genome shotgun (WGS) entry which is preliminary data.</text>
</comment>
<accession>A0ABN2D8J1</accession>
<dbReference type="RefSeq" id="WP_344213559.1">
    <property type="nucleotide sequence ID" value="NZ_BAAAOS010000018.1"/>
</dbReference>
<feature type="region of interest" description="Disordered" evidence="1">
    <location>
        <begin position="177"/>
        <end position="203"/>
    </location>
</feature>
<organism evidence="2 3">
    <name type="scientific">Kribbella sancticallisti</name>
    <dbReference type="NCBI Taxonomy" id="460087"/>
    <lineage>
        <taxon>Bacteria</taxon>
        <taxon>Bacillati</taxon>
        <taxon>Actinomycetota</taxon>
        <taxon>Actinomycetes</taxon>
        <taxon>Propionibacteriales</taxon>
        <taxon>Kribbellaceae</taxon>
        <taxon>Kribbella</taxon>
    </lineage>
</organism>
<keyword evidence="3" id="KW-1185">Reference proteome</keyword>
<evidence type="ECO:0000313" key="2">
    <source>
        <dbReference type="EMBL" id="GAA1572241.1"/>
    </source>
</evidence>
<feature type="region of interest" description="Disordered" evidence="1">
    <location>
        <begin position="456"/>
        <end position="493"/>
    </location>
</feature>
<proteinExistence type="predicted"/>
<feature type="compositionally biased region" description="Low complexity" evidence="1">
    <location>
        <begin position="1481"/>
        <end position="1505"/>
    </location>
</feature>
<feature type="compositionally biased region" description="Basic residues" evidence="1">
    <location>
        <begin position="186"/>
        <end position="198"/>
    </location>
</feature>